<evidence type="ECO:0000313" key="2">
    <source>
        <dbReference type="Proteomes" id="UP000887116"/>
    </source>
</evidence>
<dbReference type="InterPro" id="IPR011992">
    <property type="entry name" value="EF-hand-dom_pair"/>
</dbReference>
<dbReference type="SUPFAM" id="SSF47473">
    <property type="entry name" value="EF-hand"/>
    <property type="match status" value="1"/>
</dbReference>
<sequence>MSDSFQSAFDSIREAAGVTEEKLSPEAVKKWFKKAGLVGDETGLTDTEIEKAMVKHAKDMQGITASELKQCVTTLATEKKKEASEFIEKLSQVKEEKKQ</sequence>
<proteinExistence type="predicted"/>
<comment type="caution">
    <text evidence="1">The sequence shown here is derived from an EMBL/GenBank/DDBJ whole genome shotgun (WGS) entry which is preliminary data.</text>
</comment>
<dbReference type="EMBL" id="BMAO01026616">
    <property type="protein sequence ID" value="GFR11012.1"/>
    <property type="molecule type" value="Genomic_DNA"/>
</dbReference>
<accession>A0A8X6GTR3</accession>
<evidence type="ECO:0000313" key="1">
    <source>
        <dbReference type="EMBL" id="GFR11012.1"/>
    </source>
</evidence>
<organism evidence="1 2">
    <name type="scientific">Trichonephila clavata</name>
    <name type="common">Joro spider</name>
    <name type="synonym">Nephila clavata</name>
    <dbReference type="NCBI Taxonomy" id="2740835"/>
    <lineage>
        <taxon>Eukaryota</taxon>
        <taxon>Metazoa</taxon>
        <taxon>Ecdysozoa</taxon>
        <taxon>Arthropoda</taxon>
        <taxon>Chelicerata</taxon>
        <taxon>Arachnida</taxon>
        <taxon>Araneae</taxon>
        <taxon>Araneomorphae</taxon>
        <taxon>Entelegynae</taxon>
        <taxon>Araneoidea</taxon>
        <taxon>Nephilidae</taxon>
        <taxon>Trichonephila</taxon>
    </lineage>
</organism>
<dbReference type="Gene3D" id="1.10.238.10">
    <property type="entry name" value="EF-hand"/>
    <property type="match status" value="1"/>
</dbReference>
<name>A0A8X6GTR3_TRICU</name>
<gene>
    <name evidence="1" type="ORF">TNCT_107521</name>
</gene>
<dbReference type="OrthoDB" id="10310241at2759"/>
<dbReference type="AlphaFoldDB" id="A0A8X6GTR3"/>
<protein>
    <submittedName>
        <fullName evidence="1">Uncharacterized protein</fullName>
    </submittedName>
</protein>
<keyword evidence="2" id="KW-1185">Reference proteome</keyword>
<reference evidence="1" key="1">
    <citation type="submission" date="2020-07" db="EMBL/GenBank/DDBJ databases">
        <title>Multicomponent nature underlies the extraordinary mechanical properties of spider dragline silk.</title>
        <authorList>
            <person name="Kono N."/>
            <person name="Nakamura H."/>
            <person name="Mori M."/>
            <person name="Yoshida Y."/>
            <person name="Ohtoshi R."/>
            <person name="Malay A.D."/>
            <person name="Moran D.A.P."/>
            <person name="Tomita M."/>
            <person name="Numata K."/>
            <person name="Arakawa K."/>
        </authorList>
    </citation>
    <scope>NUCLEOTIDE SEQUENCE</scope>
</reference>
<dbReference type="Proteomes" id="UP000887116">
    <property type="component" value="Unassembled WGS sequence"/>
</dbReference>